<dbReference type="Proteomes" id="UP000256328">
    <property type="component" value="Unassembled WGS sequence"/>
</dbReference>
<dbReference type="AlphaFoldDB" id="A0A3D8T0E3"/>
<comment type="caution">
    <text evidence="2">The sequence shown here is derived from an EMBL/GenBank/DDBJ whole genome shotgun (WGS) entry which is preliminary data.</text>
</comment>
<reference evidence="2 3" key="1">
    <citation type="journal article" date="2018" name="IMA Fungus">
        <title>IMA Genome-F 9: Draft genome sequence of Annulohypoxylon stygium, Aspergillus mulundensis, Berkeleyomyces basicola (syn. Thielaviopsis basicola), Ceratocystis smalleyi, two Cercospora beticola strains, Coleophoma cylindrospora, Fusarium fracticaudum, Phialophora cf. hyalina, and Morchella septimelata.</title>
        <authorList>
            <person name="Wingfield B.D."/>
            <person name="Bills G.F."/>
            <person name="Dong Y."/>
            <person name="Huang W."/>
            <person name="Nel W.J."/>
            <person name="Swalarsk-Parry B.S."/>
            <person name="Vaghefi N."/>
            <person name="Wilken P.M."/>
            <person name="An Z."/>
            <person name="de Beer Z.W."/>
            <person name="De Vos L."/>
            <person name="Chen L."/>
            <person name="Duong T.A."/>
            <person name="Gao Y."/>
            <person name="Hammerbacher A."/>
            <person name="Kikkert J.R."/>
            <person name="Li Y."/>
            <person name="Li H."/>
            <person name="Li K."/>
            <person name="Li Q."/>
            <person name="Liu X."/>
            <person name="Ma X."/>
            <person name="Naidoo K."/>
            <person name="Pethybridge S.J."/>
            <person name="Sun J."/>
            <person name="Steenkamp E.T."/>
            <person name="van der Nest M.A."/>
            <person name="van Wyk S."/>
            <person name="Wingfield M.J."/>
            <person name="Xiong C."/>
            <person name="Yue Q."/>
            <person name="Zhang X."/>
        </authorList>
    </citation>
    <scope>NUCLEOTIDE SEQUENCE [LARGE SCALE GENOMIC DNA]</scope>
    <source>
        <strain evidence="2 3">BP5796</strain>
    </source>
</reference>
<dbReference type="EMBL" id="PDLN01000002">
    <property type="protein sequence ID" value="RDW92047.1"/>
    <property type="molecule type" value="Genomic_DNA"/>
</dbReference>
<accession>A0A3D8T0E3</accession>
<sequence>MPSILRSSGASPKSSTRIRRCSSTAAVSLAAKPRRTGPMTIVLRVSLMNAPKLYGWLRRRKGGLPHAGG</sequence>
<proteinExistence type="predicted"/>
<protein>
    <submittedName>
        <fullName evidence="2">Uncharacterized protein</fullName>
    </submittedName>
</protein>
<organism evidence="2 3">
    <name type="scientific">Coleophoma crateriformis</name>
    <dbReference type="NCBI Taxonomy" id="565419"/>
    <lineage>
        <taxon>Eukaryota</taxon>
        <taxon>Fungi</taxon>
        <taxon>Dikarya</taxon>
        <taxon>Ascomycota</taxon>
        <taxon>Pezizomycotina</taxon>
        <taxon>Leotiomycetes</taxon>
        <taxon>Helotiales</taxon>
        <taxon>Dermateaceae</taxon>
        <taxon>Coleophoma</taxon>
    </lineage>
</organism>
<name>A0A3D8T0E3_9HELO</name>
<evidence type="ECO:0000313" key="2">
    <source>
        <dbReference type="EMBL" id="RDW92047.1"/>
    </source>
</evidence>
<feature type="region of interest" description="Disordered" evidence="1">
    <location>
        <begin position="1"/>
        <end position="26"/>
    </location>
</feature>
<gene>
    <name evidence="2" type="ORF">BP5796_01441</name>
</gene>
<evidence type="ECO:0000256" key="1">
    <source>
        <dbReference type="SAM" id="MobiDB-lite"/>
    </source>
</evidence>
<keyword evidence="3" id="KW-1185">Reference proteome</keyword>
<evidence type="ECO:0000313" key="3">
    <source>
        <dbReference type="Proteomes" id="UP000256328"/>
    </source>
</evidence>